<evidence type="ECO:0000256" key="1">
    <source>
        <dbReference type="ARBA" id="ARBA00000877"/>
    </source>
</evidence>
<dbReference type="InterPro" id="IPR036888">
    <property type="entry name" value="DNA_integrity_DisA_N_sf"/>
</dbReference>
<keyword evidence="9" id="KW-0472">Membrane</keyword>
<dbReference type="InterPro" id="IPR050338">
    <property type="entry name" value="DisA"/>
</dbReference>
<dbReference type="InterPro" id="IPR014046">
    <property type="entry name" value="C-di-AMP_synthase"/>
</dbReference>
<dbReference type="GO" id="GO:0006171">
    <property type="term" value="P:cAMP biosynthetic process"/>
    <property type="evidence" value="ECO:0007669"/>
    <property type="project" value="InterPro"/>
</dbReference>
<dbReference type="GO" id="GO:0106408">
    <property type="term" value="F:diadenylate cyclase activity"/>
    <property type="evidence" value="ECO:0007669"/>
    <property type="project" value="UniProtKB-EC"/>
</dbReference>
<evidence type="ECO:0000259" key="10">
    <source>
        <dbReference type="PROSITE" id="PS51794"/>
    </source>
</evidence>
<keyword evidence="2" id="KW-1003">Cell membrane</keyword>
<accession>A0A382SZ74</accession>
<reference evidence="11" key="1">
    <citation type="submission" date="2018-05" db="EMBL/GenBank/DDBJ databases">
        <authorList>
            <person name="Lanie J.A."/>
            <person name="Ng W.-L."/>
            <person name="Kazmierczak K.M."/>
            <person name="Andrzejewski T.M."/>
            <person name="Davidsen T.M."/>
            <person name="Wayne K.J."/>
            <person name="Tettelin H."/>
            <person name="Glass J.I."/>
            <person name="Rusch D."/>
            <person name="Podicherti R."/>
            <person name="Tsui H.-C.T."/>
            <person name="Winkler M.E."/>
        </authorList>
    </citation>
    <scope>NUCLEOTIDE SEQUENCE</scope>
</reference>
<evidence type="ECO:0000256" key="7">
    <source>
        <dbReference type="ARBA" id="ARBA00022840"/>
    </source>
</evidence>
<name>A0A382SZ74_9ZZZZ</name>
<dbReference type="PANTHER" id="PTHR34185">
    <property type="entry name" value="DIADENYLATE CYCLASE"/>
    <property type="match status" value="1"/>
</dbReference>
<evidence type="ECO:0000256" key="4">
    <source>
        <dbReference type="ARBA" id="ARBA00022692"/>
    </source>
</evidence>
<feature type="domain" description="DAC" evidence="10">
    <location>
        <begin position="46"/>
        <end position="202"/>
    </location>
</feature>
<evidence type="ECO:0000256" key="6">
    <source>
        <dbReference type="ARBA" id="ARBA00022741"/>
    </source>
</evidence>
<dbReference type="Gene3D" id="3.40.1700.10">
    <property type="entry name" value="DNA integrity scanning protein, DisA, N-terminal domain"/>
    <property type="match status" value="1"/>
</dbReference>
<evidence type="ECO:0000256" key="9">
    <source>
        <dbReference type="ARBA" id="ARBA00023136"/>
    </source>
</evidence>
<evidence type="ECO:0000256" key="3">
    <source>
        <dbReference type="ARBA" id="ARBA00022679"/>
    </source>
</evidence>
<sequence>AAQMLVGLLLMVTVAMAAPWLNMNALAWLLEQVRSILLILLVILFQPELRRILQVLGQSPAFRWFYRAEPSRVIDEVVEGVERLADLGYGALIVLARQAQLGTISETGVALDAEVSDDLLTTIFNPRTPLHDQAVIIQGERLVAARCTLPLAEDVEDQRLGTRHRAALGLSQESDAVTIIVSEESSTISMAIGGVLVRGLDRRELKQRLRELMAPSQAKVENVEAEEEV</sequence>
<dbReference type="AlphaFoldDB" id="A0A382SZ74"/>
<dbReference type="GO" id="GO:0004016">
    <property type="term" value="F:adenylate cyclase activity"/>
    <property type="evidence" value="ECO:0007669"/>
    <property type="project" value="InterPro"/>
</dbReference>
<organism evidence="11">
    <name type="scientific">marine metagenome</name>
    <dbReference type="NCBI Taxonomy" id="408172"/>
    <lineage>
        <taxon>unclassified sequences</taxon>
        <taxon>metagenomes</taxon>
        <taxon>ecological metagenomes</taxon>
    </lineage>
</organism>
<evidence type="ECO:0000313" key="11">
    <source>
        <dbReference type="EMBL" id="SVD15219.1"/>
    </source>
</evidence>
<protein>
    <recommendedName>
        <fullName evidence="10">DAC domain-containing protein</fullName>
    </recommendedName>
</protein>
<dbReference type="Pfam" id="PF02457">
    <property type="entry name" value="DAC"/>
    <property type="match status" value="1"/>
</dbReference>
<dbReference type="HAMAP" id="MF_01499">
    <property type="entry name" value="DacA"/>
    <property type="match status" value="1"/>
</dbReference>
<dbReference type="GO" id="GO:0005524">
    <property type="term" value="F:ATP binding"/>
    <property type="evidence" value="ECO:0007669"/>
    <property type="project" value="UniProtKB-KW"/>
</dbReference>
<dbReference type="NCBIfam" id="TIGR00159">
    <property type="entry name" value="diadenylate cyclase CdaA"/>
    <property type="match status" value="1"/>
</dbReference>
<dbReference type="EMBL" id="UINC01132729">
    <property type="protein sequence ID" value="SVD15219.1"/>
    <property type="molecule type" value="Genomic_DNA"/>
</dbReference>
<keyword evidence="3" id="KW-0808">Transferase</keyword>
<comment type="catalytic activity">
    <reaction evidence="1">
        <text>2 ATP = 3',3'-c-di-AMP + 2 diphosphate</text>
        <dbReference type="Rhea" id="RHEA:35655"/>
        <dbReference type="ChEBI" id="CHEBI:30616"/>
        <dbReference type="ChEBI" id="CHEBI:33019"/>
        <dbReference type="ChEBI" id="CHEBI:71500"/>
        <dbReference type="EC" id="2.7.7.85"/>
    </reaction>
</comment>
<evidence type="ECO:0000256" key="5">
    <source>
        <dbReference type="ARBA" id="ARBA00022695"/>
    </source>
</evidence>
<dbReference type="PANTHER" id="PTHR34185:SF1">
    <property type="entry name" value="DIADENYLATE CYCLASE"/>
    <property type="match status" value="1"/>
</dbReference>
<gene>
    <name evidence="11" type="ORF">METZ01_LOCUS368073</name>
</gene>
<evidence type="ECO:0000256" key="2">
    <source>
        <dbReference type="ARBA" id="ARBA00022475"/>
    </source>
</evidence>
<dbReference type="InterPro" id="IPR034701">
    <property type="entry name" value="CdaA"/>
</dbReference>
<feature type="non-terminal residue" evidence="11">
    <location>
        <position position="1"/>
    </location>
</feature>
<keyword evidence="8" id="KW-1133">Transmembrane helix</keyword>
<keyword evidence="4" id="KW-0812">Transmembrane</keyword>
<dbReference type="SUPFAM" id="SSF143597">
    <property type="entry name" value="YojJ-like"/>
    <property type="match status" value="1"/>
</dbReference>
<dbReference type="PIRSF" id="PIRSF004793">
    <property type="entry name" value="UCP004793"/>
    <property type="match status" value="1"/>
</dbReference>
<proteinExistence type="inferred from homology"/>
<keyword evidence="6" id="KW-0547">Nucleotide-binding</keyword>
<keyword evidence="5" id="KW-0548">Nucleotidyltransferase</keyword>
<dbReference type="PROSITE" id="PS51794">
    <property type="entry name" value="DAC"/>
    <property type="match status" value="1"/>
</dbReference>
<evidence type="ECO:0000256" key="8">
    <source>
        <dbReference type="ARBA" id="ARBA00022989"/>
    </source>
</evidence>
<dbReference type="InterPro" id="IPR003390">
    <property type="entry name" value="DNA_integrity_scan_DisA_N"/>
</dbReference>
<keyword evidence="7" id="KW-0067">ATP-binding</keyword>